<feature type="transmembrane region" description="Helical" evidence="2">
    <location>
        <begin position="898"/>
        <end position="921"/>
    </location>
</feature>
<evidence type="ECO:0000256" key="1">
    <source>
        <dbReference type="SAM" id="MobiDB-lite"/>
    </source>
</evidence>
<feature type="region of interest" description="Disordered" evidence="1">
    <location>
        <begin position="1"/>
        <end position="83"/>
    </location>
</feature>
<organism evidence="3 4">
    <name type="scientific">Marchantia polymorpha subsp. ruderalis</name>
    <dbReference type="NCBI Taxonomy" id="1480154"/>
    <lineage>
        <taxon>Eukaryota</taxon>
        <taxon>Viridiplantae</taxon>
        <taxon>Streptophyta</taxon>
        <taxon>Embryophyta</taxon>
        <taxon>Marchantiophyta</taxon>
        <taxon>Marchantiopsida</taxon>
        <taxon>Marchantiidae</taxon>
        <taxon>Marchantiales</taxon>
        <taxon>Marchantiaceae</taxon>
        <taxon>Marchantia</taxon>
    </lineage>
</organism>
<feature type="compositionally biased region" description="Polar residues" evidence="1">
    <location>
        <begin position="298"/>
        <end position="322"/>
    </location>
</feature>
<feature type="compositionally biased region" description="Low complexity" evidence="1">
    <location>
        <begin position="11"/>
        <end position="24"/>
    </location>
</feature>
<comment type="caution">
    <text evidence="3">The sequence shown here is derived from an EMBL/GenBank/DDBJ whole genome shotgun (WGS) entry which is preliminary data.</text>
</comment>
<evidence type="ECO:0000256" key="2">
    <source>
        <dbReference type="SAM" id="Phobius"/>
    </source>
</evidence>
<feature type="region of interest" description="Disordered" evidence="1">
    <location>
        <begin position="824"/>
        <end position="882"/>
    </location>
</feature>
<keyword evidence="2" id="KW-0472">Membrane</keyword>
<dbReference type="PANTHER" id="PTHR34775">
    <property type="entry name" value="TRANSMEMBRANE PROTEIN"/>
    <property type="match status" value="1"/>
</dbReference>
<protein>
    <submittedName>
        <fullName evidence="3">Uncharacterized protein</fullName>
    </submittedName>
</protein>
<feature type="compositionally biased region" description="Polar residues" evidence="1">
    <location>
        <begin position="57"/>
        <end position="68"/>
    </location>
</feature>
<name>A0A176WQR7_MARPO</name>
<feature type="compositionally biased region" description="Basic and acidic residues" evidence="1">
    <location>
        <begin position="856"/>
        <end position="865"/>
    </location>
</feature>
<feature type="compositionally biased region" description="Low complexity" evidence="1">
    <location>
        <begin position="114"/>
        <end position="124"/>
    </location>
</feature>
<dbReference type="PANTHER" id="PTHR34775:SF6">
    <property type="entry name" value="TRANSMEMBRANE PROTEIN"/>
    <property type="match status" value="1"/>
</dbReference>
<accession>A0A176WQR7</accession>
<keyword evidence="4" id="KW-1185">Reference proteome</keyword>
<dbReference type="EMBL" id="LVLJ01000172">
    <property type="protein sequence ID" value="OAE35460.1"/>
    <property type="molecule type" value="Genomic_DNA"/>
</dbReference>
<keyword evidence="2" id="KW-1133">Transmembrane helix</keyword>
<feature type="region of interest" description="Disordered" evidence="1">
    <location>
        <begin position="108"/>
        <end position="233"/>
    </location>
</feature>
<dbReference type="Proteomes" id="UP000077202">
    <property type="component" value="Unassembled WGS sequence"/>
</dbReference>
<gene>
    <name evidence="3" type="ORF">AXG93_2587s1760</name>
</gene>
<feature type="compositionally biased region" description="Basic and acidic residues" evidence="1">
    <location>
        <begin position="164"/>
        <end position="191"/>
    </location>
</feature>
<feature type="region of interest" description="Disordered" evidence="1">
    <location>
        <begin position="724"/>
        <end position="750"/>
    </location>
</feature>
<keyword evidence="2" id="KW-0812">Transmembrane</keyword>
<feature type="region of interest" description="Disordered" evidence="1">
    <location>
        <begin position="267"/>
        <end position="325"/>
    </location>
</feature>
<feature type="region of interest" description="Disordered" evidence="1">
    <location>
        <begin position="359"/>
        <end position="382"/>
    </location>
</feature>
<reference evidence="3" key="1">
    <citation type="submission" date="2016-03" db="EMBL/GenBank/DDBJ databases">
        <title>Mechanisms controlling the formation of the plant cell surface in tip-growing cells are functionally conserved among land plants.</title>
        <authorList>
            <person name="Honkanen S."/>
            <person name="Jones V.A."/>
            <person name="Morieri G."/>
            <person name="Champion C."/>
            <person name="Hetherington A.J."/>
            <person name="Kelly S."/>
            <person name="Saint-Marcoux D."/>
            <person name="Proust H."/>
            <person name="Prescott H."/>
            <person name="Dolan L."/>
        </authorList>
    </citation>
    <scope>NUCLEOTIDE SEQUENCE [LARGE SCALE GENOMIC DNA]</scope>
    <source>
        <tissue evidence="3">Whole gametophyte</tissue>
    </source>
</reference>
<dbReference type="AlphaFoldDB" id="A0A176WQR7"/>
<feature type="compositionally biased region" description="Basic and acidic residues" evidence="1">
    <location>
        <begin position="833"/>
        <end position="848"/>
    </location>
</feature>
<evidence type="ECO:0000313" key="3">
    <source>
        <dbReference type="EMBL" id="OAE35460.1"/>
    </source>
</evidence>
<sequence>MSYPERPSYQKPTKSSSSPSVTPVRRNPGGNVPLVRGLSPVRSPYYGRVQELETQRSHNNPLYSNHSTDGGHGDRRTSRAVVDNASTKIVKDLKENFETEEPWKVHVEKGQYGGKPTCTTPGKTSRVAAMQFTTPPKPIVKRKILSEHNRDAASAAAKPLGSSRRGEDSRVEKTATRSHDGSRVESEKRSSETSSDESDEHHHAPMVSIEELQKRIQRFLQTEGSPLDAPVSPVQCTESIRRFSGVVCGESPEPGVEDVVTSYHPVFSPYSPRPEFLRARTRSPSPAPMEAEEDGSLTHDQSPIPTLEKSTTPTSYDPKNNFLSPRPQYLRYRPLRRLELLRRSADALLDLDLDSPATDADSVRVESEKGTNESQEIQSEELLPSVASDVLEPSTQDAETDIVKCKTEERQLELDEGISAECEAKSAHSVSELSNLTFEIGESCAHDSSHADCAESENAVPEAEEDVDAEETEILDTEHPISLASRVFKTSISLITVIGLILLVLAASGSPGMLPESLHHNELSGFWRTSEQLAPVRKFLQSVEGLWKDGSGVLDYPVNQPYMEGLRVNLQEVAKAVTSFDAQDASNAAMHLYAVSTSYTAPVASSVLRTSSNVKKWVMDCAESYISRAPDVDEWDWVPDYDFVVAKDVFDWAEGYKAIMAKVDSWEIKSIFQSYIDTRGAKSIEELISENSLESDLDVVKSIISESKSPRPEVHLADLVSDVPSLESESESPNIQFTQEPDEEAGSGEAGEQVLLESLDQENTLEGAELTTVILGQEGSAASSGSQIEGIENQVDELDEAALTSLSSNESGADMIASFDQVETSHADLSQHASEHLPQEASLGEKQDSGLPSPKDSVDPQDTRSQESAPEPTMLVDGEPKLSSSSVVPSFRLAMNPAVLAAAVTSVILATVIAIIFTGPGRKYTSLLMRRTREVAQIKQRSIASNTGQISRGKLPRTTQRTFNTMSDPHPVDAGTNYMPADSPLPTQLSSEYIEQFSTPHLFVEKASSTSAKDRNSFMSPERSFKQVSDKDSFMTPEVEVLEDSALGRFTALVPVIHNEVSLTGHPLSEQKANCISLCLLAPLYFADNAMRWTELSLVLSQGTEKEEVKLTPVRRSSRIRSRLQSPCSSTLSHFSYSPE</sequence>
<evidence type="ECO:0000313" key="4">
    <source>
        <dbReference type="Proteomes" id="UP000077202"/>
    </source>
</evidence>
<feature type="compositionally biased region" description="Basic and acidic residues" evidence="1">
    <location>
        <begin position="361"/>
        <end position="371"/>
    </location>
</feature>
<proteinExistence type="predicted"/>